<organism evidence="6 7">
    <name type="scientific">Homarus americanus</name>
    <name type="common">American lobster</name>
    <dbReference type="NCBI Taxonomy" id="6706"/>
    <lineage>
        <taxon>Eukaryota</taxon>
        <taxon>Metazoa</taxon>
        <taxon>Ecdysozoa</taxon>
        <taxon>Arthropoda</taxon>
        <taxon>Crustacea</taxon>
        <taxon>Multicrustacea</taxon>
        <taxon>Malacostraca</taxon>
        <taxon>Eumalacostraca</taxon>
        <taxon>Eucarida</taxon>
        <taxon>Decapoda</taxon>
        <taxon>Pleocyemata</taxon>
        <taxon>Astacidea</taxon>
        <taxon>Nephropoidea</taxon>
        <taxon>Nephropidae</taxon>
        <taxon>Homarus</taxon>
    </lineage>
</organism>
<evidence type="ECO:0000313" key="6">
    <source>
        <dbReference type="EMBL" id="KAG7154210.1"/>
    </source>
</evidence>
<keyword evidence="4 5" id="KW-0472">Membrane</keyword>
<dbReference type="EMBL" id="JAHLQT010044885">
    <property type="protein sequence ID" value="KAG7154210.1"/>
    <property type="molecule type" value="Genomic_DNA"/>
</dbReference>
<protein>
    <submittedName>
        <fullName evidence="6">Solute carrier family 35 member F5-like 12</fullName>
    </submittedName>
</protein>
<feature type="transmembrane region" description="Helical" evidence="5">
    <location>
        <begin position="116"/>
        <end position="136"/>
    </location>
</feature>
<name>A0A8J5JEL1_HOMAM</name>
<dbReference type="PANTHER" id="PTHR23051">
    <property type="entry name" value="SOLUTE CARRIER FAMILY 35, MEMBER F5"/>
    <property type="match status" value="1"/>
</dbReference>
<evidence type="ECO:0000256" key="4">
    <source>
        <dbReference type="ARBA" id="ARBA00023136"/>
    </source>
</evidence>
<reference evidence="6" key="1">
    <citation type="journal article" date="2021" name="Sci. Adv.">
        <title>The American lobster genome reveals insights on longevity, neural, and immune adaptations.</title>
        <authorList>
            <person name="Polinski J.M."/>
            <person name="Zimin A.V."/>
            <person name="Clark K.F."/>
            <person name="Kohn A.B."/>
            <person name="Sadowski N."/>
            <person name="Timp W."/>
            <person name="Ptitsyn A."/>
            <person name="Khanna P."/>
            <person name="Romanova D.Y."/>
            <person name="Williams P."/>
            <person name="Greenwood S.J."/>
            <person name="Moroz L.L."/>
            <person name="Walt D.R."/>
            <person name="Bodnar A.G."/>
        </authorList>
    </citation>
    <scope>NUCLEOTIDE SEQUENCE</scope>
    <source>
        <strain evidence="6">GMGI-L3</strain>
    </source>
</reference>
<keyword evidence="3 5" id="KW-1133">Transmembrane helix</keyword>
<evidence type="ECO:0000256" key="3">
    <source>
        <dbReference type="ARBA" id="ARBA00022989"/>
    </source>
</evidence>
<dbReference type="PANTHER" id="PTHR23051:SF0">
    <property type="entry name" value="SOLUTE CARRIER FAMILY 35 MEMBER F5"/>
    <property type="match status" value="1"/>
</dbReference>
<sequence length="250" mass="29039">VTLGRVLRAVVTFKGILIEWVVVRAYNEPLLDEDGKVDLYTPSQYKVFQKVTDNANAAMLNFCSPGFSDLSIRSFFWKVCCYWYITLTFVHKNSCNLVEQGTFQNQLQVLWLDKGFVGFFNTIILWPGFPLLDVFGWETFQLPNLQHLFYMSVNGLVGTVLSELLWLWGCFLTSSLMATLSLSLTIPLTMFVDIWLKGIKYSLLIYIGAIPMMTSFIAVSLLTHYESWDPLMDGMKYLHRKCWRRNHMYR</sequence>
<keyword evidence="7" id="KW-1185">Reference proteome</keyword>
<dbReference type="GO" id="GO:0016020">
    <property type="term" value="C:membrane"/>
    <property type="evidence" value="ECO:0007669"/>
    <property type="project" value="UniProtKB-SubCell"/>
</dbReference>
<comment type="caution">
    <text evidence="6">The sequence shown here is derived from an EMBL/GenBank/DDBJ whole genome shotgun (WGS) entry which is preliminary data.</text>
</comment>
<comment type="subcellular location">
    <subcellularLocation>
        <location evidence="1">Membrane</location>
        <topology evidence="1">Multi-pass membrane protein</topology>
    </subcellularLocation>
</comment>
<dbReference type="Proteomes" id="UP000747542">
    <property type="component" value="Unassembled WGS sequence"/>
</dbReference>
<keyword evidence="2 5" id="KW-0812">Transmembrane</keyword>
<feature type="non-terminal residue" evidence="6">
    <location>
        <position position="1"/>
    </location>
</feature>
<dbReference type="AlphaFoldDB" id="A0A8J5JEL1"/>
<feature type="transmembrane region" description="Helical" evidence="5">
    <location>
        <begin position="175"/>
        <end position="196"/>
    </location>
</feature>
<evidence type="ECO:0000256" key="1">
    <source>
        <dbReference type="ARBA" id="ARBA00004141"/>
    </source>
</evidence>
<evidence type="ECO:0000256" key="5">
    <source>
        <dbReference type="SAM" id="Phobius"/>
    </source>
</evidence>
<evidence type="ECO:0000313" key="7">
    <source>
        <dbReference type="Proteomes" id="UP000747542"/>
    </source>
</evidence>
<evidence type="ECO:0000256" key="2">
    <source>
        <dbReference type="ARBA" id="ARBA00022692"/>
    </source>
</evidence>
<accession>A0A8J5JEL1</accession>
<feature type="transmembrane region" description="Helical" evidence="5">
    <location>
        <begin position="203"/>
        <end position="225"/>
    </location>
</feature>
<gene>
    <name evidence="6" type="ORF">Hamer_G029476</name>
</gene>
<proteinExistence type="predicted"/>